<dbReference type="EMBL" id="JBHTBJ010000005">
    <property type="protein sequence ID" value="MFC7274325.1"/>
    <property type="molecule type" value="Genomic_DNA"/>
</dbReference>
<gene>
    <name evidence="2" type="ORF">ACFQS1_10065</name>
</gene>
<proteinExistence type="predicted"/>
<dbReference type="Proteomes" id="UP001596548">
    <property type="component" value="Unassembled WGS sequence"/>
</dbReference>
<keyword evidence="3" id="KW-1185">Reference proteome</keyword>
<dbReference type="InterPro" id="IPR007278">
    <property type="entry name" value="DUF397"/>
</dbReference>
<accession>A0ABW2HS16</accession>
<feature type="domain" description="DUF397" evidence="1">
    <location>
        <begin position="32"/>
        <end position="81"/>
    </location>
</feature>
<evidence type="ECO:0000259" key="1">
    <source>
        <dbReference type="Pfam" id="PF04149"/>
    </source>
</evidence>
<dbReference type="Pfam" id="PF04149">
    <property type="entry name" value="DUF397"/>
    <property type="match status" value="1"/>
</dbReference>
<protein>
    <submittedName>
        <fullName evidence="2">DUF397 domain-containing protein</fullName>
    </submittedName>
</protein>
<name>A0ABW2HS16_9ACTN</name>
<reference evidence="3" key="1">
    <citation type="journal article" date="2019" name="Int. J. Syst. Evol. Microbiol.">
        <title>The Global Catalogue of Microorganisms (GCM) 10K type strain sequencing project: providing services to taxonomists for standard genome sequencing and annotation.</title>
        <authorList>
            <consortium name="The Broad Institute Genomics Platform"/>
            <consortium name="The Broad Institute Genome Sequencing Center for Infectious Disease"/>
            <person name="Wu L."/>
            <person name="Ma J."/>
        </authorList>
    </citation>
    <scope>NUCLEOTIDE SEQUENCE [LARGE SCALE GENOMIC DNA]</scope>
    <source>
        <strain evidence="3">XZYJT-10</strain>
    </source>
</reference>
<comment type="caution">
    <text evidence="2">The sequence shown here is derived from an EMBL/GenBank/DDBJ whole genome shotgun (WGS) entry which is preliminary data.</text>
</comment>
<evidence type="ECO:0000313" key="2">
    <source>
        <dbReference type="EMBL" id="MFC7274325.1"/>
    </source>
</evidence>
<evidence type="ECO:0000313" key="3">
    <source>
        <dbReference type="Proteomes" id="UP001596548"/>
    </source>
</evidence>
<dbReference type="RefSeq" id="WP_378966109.1">
    <property type="nucleotide sequence ID" value="NZ_JBHTBJ010000005.1"/>
</dbReference>
<organism evidence="2 3">
    <name type="scientific">Paractinoplanes rhizophilus</name>
    <dbReference type="NCBI Taxonomy" id="1416877"/>
    <lineage>
        <taxon>Bacteria</taxon>
        <taxon>Bacillati</taxon>
        <taxon>Actinomycetota</taxon>
        <taxon>Actinomycetes</taxon>
        <taxon>Micromonosporales</taxon>
        <taxon>Micromonosporaceae</taxon>
        <taxon>Paractinoplanes</taxon>
    </lineage>
</organism>
<sequence length="88" mass="9928">MNFSGLFRRSLTVDGGNRLEVWKLNRLTEHTQWRRSSRCGNNACVEVAEVDGRILVRDSKNPGGPVLSFTVAEWRAFVDGVGVGEFRF</sequence>